<evidence type="ECO:0000256" key="2">
    <source>
        <dbReference type="ARBA" id="ARBA00022475"/>
    </source>
</evidence>
<feature type="transmembrane region" description="Helical" evidence="6">
    <location>
        <begin position="208"/>
        <end position="228"/>
    </location>
</feature>
<dbReference type="EMBL" id="CP034791">
    <property type="protein sequence ID" value="AZT89497.1"/>
    <property type="molecule type" value="Genomic_DNA"/>
</dbReference>
<dbReference type="GO" id="GO:0005886">
    <property type="term" value="C:plasma membrane"/>
    <property type="evidence" value="ECO:0007669"/>
    <property type="project" value="UniProtKB-SubCell"/>
</dbReference>
<accession>A0A3T0D2M2</accession>
<organism evidence="8 9">
    <name type="scientific">Caldicellulosiruptor changbaiensis</name>
    <dbReference type="NCBI Taxonomy" id="1222016"/>
    <lineage>
        <taxon>Bacteria</taxon>
        <taxon>Bacillati</taxon>
        <taxon>Bacillota</taxon>
        <taxon>Bacillota incertae sedis</taxon>
        <taxon>Caldicellulosiruptorales</taxon>
        <taxon>Caldicellulosiruptoraceae</taxon>
        <taxon>Caldicellulosiruptor</taxon>
    </lineage>
</organism>
<evidence type="ECO:0000256" key="4">
    <source>
        <dbReference type="ARBA" id="ARBA00022989"/>
    </source>
</evidence>
<feature type="transmembrane region" description="Helical" evidence="6">
    <location>
        <begin position="155"/>
        <end position="172"/>
    </location>
</feature>
<keyword evidence="5 6" id="KW-0472">Membrane</keyword>
<comment type="subcellular location">
    <subcellularLocation>
        <location evidence="1">Cell membrane</location>
        <topology evidence="1">Multi-pass membrane protein</topology>
    </subcellularLocation>
</comment>
<dbReference type="RefSeq" id="WP_013402122.1">
    <property type="nucleotide sequence ID" value="NZ_CP034791.1"/>
</dbReference>
<feature type="transmembrane region" description="Helical" evidence="6">
    <location>
        <begin position="12"/>
        <end position="36"/>
    </location>
</feature>
<reference evidence="8 9" key="1">
    <citation type="submission" date="2018-12" db="EMBL/GenBank/DDBJ databases">
        <title>Genome sequence from the cellulolytic species, Caldicellulosiruptor changbaiensis.</title>
        <authorList>
            <person name="Blumer-Schuette S.E."/>
            <person name="Mendoza C."/>
        </authorList>
    </citation>
    <scope>NUCLEOTIDE SEQUENCE [LARGE SCALE GENOMIC DNA]</scope>
    <source>
        <strain evidence="8 9">CBS-Z</strain>
    </source>
</reference>
<dbReference type="InterPro" id="IPR051449">
    <property type="entry name" value="ABC-2_transporter_component"/>
</dbReference>
<keyword evidence="3 6" id="KW-0812">Transmembrane</keyword>
<keyword evidence="4 6" id="KW-1133">Transmembrane helix</keyword>
<keyword evidence="2" id="KW-1003">Cell membrane</keyword>
<evidence type="ECO:0000313" key="9">
    <source>
        <dbReference type="Proteomes" id="UP000282930"/>
    </source>
</evidence>
<feature type="transmembrane region" description="Helical" evidence="6">
    <location>
        <begin position="128"/>
        <end position="148"/>
    </location>
</feature>
<evidence type="ECO:0000313" key="8">
    <source>
        <dbReference type="EMBL" id="AZT89497.1"/>
    </source>
</evidence>
<dbReference type="PANTHER" id="PTHR30294:SF29">
    <property type="entry name" value="MULTIDRUG ABC TRANSPORTER PERMEASE YBHS-RELATED"/>
    <property type="match status" value="1"/>
</dbReference>
<dbReference type="Pfam" id="PF12698">
    <property type="entry name" value="ABC2_membrane_3"/>
    <property type="match status" value="1"/>
</dbReference>
<feature type="transmembrane region" description="Helical" evidence="6">
    <location>
        <begin position="184"/>
        <end position="203"/>
    </location>
</feature>
<evidence type="ECO:0000256" key="3">
    <source>
        <dbReference type="ARBA" id="ARBA00022692"/>
    </source>
</evidence>
<name>A0A3T0D2M2_9FIRM</name>
<evidence type="ECO:0000256" key="1">
    <source>
        <dbReference type="ARBA" id="ARBA00004651"/>
    </source>
</evidence>
<evidence type="ECO:0000256" key="6">
    <source>
        <dbReference type="SAM" id="Phobius"/>
    </source>
</evidence>
<keyword evidence="9" id="KW-1185">Reference proteome</keyword>
<evidence type="ECO:0000259" key="7">
    <source>
        <dbReference type="Pfam" id="PF12698"/>
    </source>
</evidence>
<feature type="transmembrane region" description="Helical" evidence="6">
    <location>
        <begin position="48"/>
        <end position="68"/>
    </location>
</feature>
<sequence>MSAVLKKELKIYFSTPTGYIFMGFFLLISGFFFAVSNLFPASPNYTSVLGNITFIFLVVVPVLTMRLLSEEARTKTDQLLLTSPLKLTEIVLGKYLAAVTVFVITIAVTILYPIILSFYGDIPVAETLGAYIGFFLLGCSFISIGLFISSLTDNQFIAAVVTFSALLLTWVIDWLESALPTDRVAGFVFVLILVGLVCAWIYLTIRNIIISVSAAIIGAGSFVAVYILKPEFYDNAIVRFFKWFSLLSRYQKFTNGLLDLSSIVYYLSFIFVFIFLTIRVLEKRRWS</sequence>
<evidence type="ECO:0000256" key="5">
    <source>
        <dbReference type="ARBA" id="ARBA00023136"/>
    </source>
</evidence>
<dbReference type="GO" id="GO:0140359">
    <property type="term" value="F:ABC-type transporter activity"/>
    <property type="evidence" value="ECO:0007669"/>
    <property type="project" value="InterPro"/>
</dbReference>
<gene>
    <name evidence="8" type="ORF">ELD05_01705</name>
</gene>
<dbReference type="PANTHER" id="PTHR30294">
    <property type="entry name" value="MEMBRANE COMPONENT OF ABC TRANSPORTER YHHJ-RELATED"/>
    <property type="match status" value="1"/>
</dbReference>
<dbReference type="InterPro" id="IPR013525">
    <property type="entry name" value="ABC2_TM"/>
</dbReference>
<proteinExistence type="predicted"/>
<feature type="transmembrane region" description="Helical" evidence="6">
    <location>
        <begin position="95"/>
        <end position="116"/>
    </location>
</feature>
<dbReference type="Proteomes" id="UP000282930">
    <property type="component" value="Chromosome"/>
</dbReference>
<feature type="domain" description="ABC-2 type transporter transmembrane" evidence="7">
    <location>
        <begin position="42"/>
        <end position="169"/>
    </location>
</feature>
<protein>
    <submittedName>
        <fullName evidence="8">ABC transporter permease</fullName>
    </submittedName>
</protein>
<feature type="transmembrane region" description="Helical" evidence="6">
    <location>
        <begin position="263"/>
        <end position="281"/>
    </location>
</feature>
<dbReference type="AlphaFoldDB" id="A0A3T0D2M2"/>
<dbReference type="KEGG" id="ccha:ELD05_01705"/>